<evidence type="ECO:0000256" key="1">
    <source>
        <dbReference type="SAM" id="Phobius"/>
    </source>
</evidence>
<keyword evidence="1" id="KW-0812">Transmembrane</keyword>
<keyword evidence="1" id="KW-1133">Transmembrane helix</keyword>
<sequence>MGDDFPEINEQDIAQVQPDVSVTEPAVSQQALPDGFGLSVEDVRALLAKKHEMAVPKDDPLLMMVTIQNAFLEAQTQLQKKHEKALAAFMSEQTAAYVKGVEESMADVSKTLSGVTLEGLQQASSGFVSSLTGFKTSLYLCTAVMALSALINVAVFVLKAVQHG</sequence>
<dbReference type="Proteomes" id="UP000199355">
    <property type="component" value="Unassembled WGS sequence"/>
</dbReference>
<dbReference type="EMBL" id="FNBX01000004">
    <property type="protein sequence ID" value="SDF34214.1"/>
    <property type="molecule type" value="Genomic_DNA"/>
</dbReference>
<evidence type="ECO:0000313" key="3">
    <source>
        <dbReference type="Proteomes" id="UP000199355"/>
    </source>
</evidence>
<organism evidence="2 3">
    <name type="scientific">Desulfovibrio legallii</name>
    <dbReference type="NCBI Taxonomy" id="571438"/>
    <lineage>
        <taxon>Bacteria</taxon>
        <taxon>Pseudomonadati</taxon>
        <taxon>Thermodesulfobacteriota</taxon>
        <taxon>Desulfovibrionia</taxon>
        <taxon>Desulfovibrionales</taxon>
        <taxon>Desulfovibrionaceae</taxon>
        <taxon>Desulfovibrio</taxon>
    </lineage>
</organism>
<feature type="transmembrane region" description="Helical" evidence="1">
    <location>
        <begin position="137"/>
        <end position="158"/>
    </location>
</feature>
<dbReference type="RefSeq" id="WP_092152998.1">
    <property type="nucleotide sequence ID" value="NZ_FNBX01000004.1"/>
</dbReference>
<reference evidence="3" key="1">
    <citation type="submission" date="2016-10" db="EMBL/GenBank/DDBJ databases">
        <authorList>
            <person name="Varghese N."/>
            <person name="Submissions S."/>
        </authorList>
    </citation>
    <scope>NUCLEOTIDE SEQUENCE [LARGE SCALE GENOMIC DNA]</scope>
    <source>
        <strain evidence="3">KHC7</strain>
    </source>
</reference>
<name>A0A1G7KB62_9BACT</name>
<accession>A0A1G7KB62</accession>
<gene>
    <name evidence="2" type="ORF">SAMN05192586_10431</name>
</gene>
<protein>
    <recommendedName>
        <fullName evidence="4">Transcriptional activator TraM</fullName>
    </recommendedName>
</protein>
<dbReference type="STRING" id="571438.SAMN05192586_10431"/>
<evidence type="ECO:0008006" key="4">
    <source>
        <dbReference type="Google" id="ProtNLM"/>
    </source>
</evidence>
<dbReference type="AlphaFoldDB" id="A0A1G7KB62"/>
<proteinExistence type="predicted"/>
<keyword evidence="3" id="KW-1185">Reference proteome</keyword>
<dbReference type="OrthoDB" id="5456766at2"/>
<keyword evidence="1" id="KW-0472">Membrane</keyword>
<evidence type="ECO:0000313" key="2">
    <source>
        <dbReference type="EMBL" id="SDF34214.1"/>
    </source>
</evidence>